<evidence type="ECO:0000313" key="1">
    <source>
        <dbReference type="EMBL" id="MPN62633.1"/>
    </source>
</evidence>
<sequence length="95" mass="10704">MFLIPSSYICLSPYNLSPDGLIISYEAGGSIPKAMNAAEILLKISYARTRELFRIISKDNDLITCENELKDPLDSIAFYDGMKTCQKYMEGKLEL</sequence>
<protein>
    <submittedName>
        <fullName evidence="1">Uncharacterized protein</fullName>
    </submittedName>
</protein>
<dbReference type="EMBL" id="VSSQ01140912">
    <property type="protein sequence ID" value="MPN62633.1"/>
    <property type="molecule type" value="Genomic_DNA"/>
</dbReference>
<comment type="caution">
    <text evidence="1">The sequence shown here is derived from an EMBL/GenBank/DDBJ whole genome shotgun (WGS) entry which is preliminary data.</text>
</comment>
<dbReference type="AlphaFoldDB" id="A0A645JTL9"/>
<name>A0A645JTL9_9ZZZZ</name>
<accession>A0A645JTL9</accession>
<reference evidence="1" key="1">
    <citation type="submission" date="2019-08" db="EMBL/GenBank/DDBJ databases">
        <authorList>
            <person name="Kucharzyk K."/>
            <person name="Murdoch R.W."/>
            <person name="Higgins S."/>
            <person name="Loffler F."/>
        </authorList>
    </citation>
    <scope>NUCLEOTIDE SEQUENCE</scope>
</reference>
<proteinExistence type="predicted"/>
<organism evidence="1">
    <name type="scientific">bioreactor metagenome</name>
    <dbReference type="NCBI Taxonomy" id="1076179"/>
    <lineage>
        <taxon>unclassified sequences</taxon>
        <taxon>metagenomes</taxon>
        <taxon>ecological metagenomes</taxon>
    </lineage>
</organism>
<gene>
    <name evidence="1" type="ORF">SDC9_210385</name>
</gene>